<dbReference type="Proteomes" id="UP000070133">
    <property type="component" value="Unassembled WGS sequence"/>
</dbReference>
<evidence type="ECO:0000313" key="1">
    <source>
        <dbReference type="EMBL" id="KXS94939.1"/>
    </source>
</evidence>
<protein>
    <submittedName>
        <fullName evidence="1">Uncharacterized protein</fullName>
    </submittedName>
</protein>
<reference evidence="1 2" key="1">
    <citation type="submission" date="2015-07" db="EMBL/GenBank/DDBJ databases">
        <title>Comparative genomics of the Sigatoka disease complex on banana suggests a link between parallel evolutionary changes in Pseudocercospora fijiensis and Pseudocercospora eumusae and increased virulence on the banana host.</title>
        <authorList>
            <person name="Chang T.-C."/>
            <person name="Salvucci A."/>
            <person name="Crous P.W."/>
            <person name="Stergiopoulos I."/>
        </authorList>
    </citation>
    <scope>NUCLEOTIDE SEQUENCE [LARGE SCALE GENOMIC DNA]</scope>
    <source>
        <strain evidence="1 2">CBS 114824</strain>
    </source>
</reference>
<dbReference type="AlphaFoldDB" id="A0A139GXP1"/>
<proteinExistence type="predicted"/>
<comment type="caution">
    <text evidence="1">The sequence shown here is derived from an EMBL/GenBank/DDBJ whole genome shotgun (WGS) entry which is preliminary data.</text>
</comment>
<name>A0A139GXP1_9PEZI</name>
<keyword evidence="2" id="KW-1185">Reference proteome</keyword>
<gene>
    <name evidence="1" type="ORF">AC578_6131</name>
</gene>
<organism evidence="1 2">
    <name type="scientific">Pseudocercospora eumusae</name>
    <dbReference type="NCBI Taxonomy" id="321146"/>
    <lineage>
        <taxon>Eukaryota</taxon>
        <taxon>Fungi</taxon>
        <taxon>Dikarya</taxon>
        <taxon>Ascomycota</taxon>
        <taxon>Pezizomycotina</taxon>
        <taxon>Dothideomycetes</taxon>
        <taxon>Dothideomycetidae</taxon>
        <taxon>Mycosphaerellales</taxon>
        <taxon>Mycosphaerellaceae</taxon>
        <taxon>Pseudocercospora</taxon>
    </lineage>
</organism>
<sequence length="273" mass="29150">MQWRVNRREPPLRLPKSDFSLRAALTPSLPMPEKISEIFGRPELPSLRSTQGFDKRASRVANHNVLTAHSTTGKSEYNRSTLARASAAIFDSLKPKGLGPILGVVNKIGTGTYGNLDYGSAIFASFNNSLLPPFTPKSEPNVAFLGLGGTLLNGLPTGSVGITPITTIKPAGGTKSFNLDSMYIACVLNTQAPLVGVRTACGVTVTGKDINGKDLPSQSLEWGPEGVEPSPMQYWKLNGIVNAKEVTIKITSSISQALTGLGFDNVKYCVNPY</sequence>
<accession>A0A139GXP1</accession>
<dbReference type="EMBL" id="LFZN01000245">
    <property type="protein sequence ID" value="KXS94939.1"/>
    <property type="molecule type" value="Genomic_DNA"/>
</dbReference>
<dbReference type="STRING" id="321146.A0A139GXP1"/>
<dbReference type="OrthoDB" id="3648791at2759"/>
<evidence type="ECO:0000313" key="2">
    <source>
        <dbReference type="Proteomes" id="UP000070133"/>
    </source>
</evidence>